<dbReference type="Gene3D" id="3.90.550.10">
    <property type="entry name" value="Spore Coat Polysaccharide Biosynthesis Protein SpsA, Chain A"/>
    <property type="match status" value="1"/>
</dbReference>
<dbReference type="SUPFAM" id="SSF53448">
    <property type="entry name" value="Nucleotide-diphospho-sugar transferases"/>
    <property type="match status" value="1"/>
</dbReference>
<keyword evidence="3" id="KW-0862">Zinc</keyword>
<organism evidence="8 9">
    <name type="scientific">Candidatus Taylorbacteria bacterium RIFCSPLOWO2_12_FULL_43_20</name>
    <dbReference type="NCBI Taxonomy" id="1802332"/>
    <lineage>
        <taxon>Bacteria</taxon>
        <taxon>Candidatus Tayloriibacteriota</taxon>
    </lineage>
</organism>
<dbReference type="Gene3D" id="3.40.50.720">
    <property type="entry name" value="NAD(P)-binding Rossmann-like Domain"/>
    <property type="match status" value="1"/>
</dbReference>
<dbReference type="Pfam" id="PF08240">
    <property type="entry name" value="ADH_N"/>
    <property type="match status" value="1"/>
</dbReference>
<keyword evidence="4" id="KW-0560">Oxidoreductase</keyword>
<dbReference type="InterPro" id="IPR029044">
    <property type="entry name" value="Nucleotide-diphossugar_trans"/>
</dbReference>
<evidence type="ECO:0000313" key="8">
    <source>
        <dbReference type="EMBL" id="OHA42917.1"/>
    </source>
</evidence>
<dbReference type="GO" id="GO:0016491">
    <property type="term" value="F:oxidoreductase activity"/>
    <property type="evidence" value="ECO:0007669"/>
    <property type="project" value="UniProtKB-KW"/>
</dbReference>
<dbReference type="PANTHER" id="PTHR43401:SF2">
    <property type="entry name" value="L-THREONINE 3-DEHYDROGENASE"/>
    <property type="match status" value="1"/>
</dbReference>
<dbReference type="Pfam" id="PF00535">
    <property type="entry name" value="Glycos_transf_2"/>
    <property type="match status" value="1"/>
</dbReference>
<feature type="domain" description="Alcohol dehydrogenase-like N-terminal" evidence="6">
    <location>
        <begin position="318"/>
        <end position="425"/>
    </location>
</feature>
<dbReference type="SUPFAM" id="SSF51735">
    <property type="entry name" value="NAD(P)-binding Rossmann-fold domains"/>
    <property type="match status" value="1"/>
</dbReference>
<dbReference type="InterPro" id="IPR036291">
    <property type="entry name" value="NAD(P)-bd_dom_sf"/>
</dbReference>
<dbReference type="InterPro" id="IPR001173">
    <property type="entry name" value="Glyco_trans_2-like"/>
</dbReference>
<proteinExistence type="predicted"/>
<comment type="cofactor">
    <cofactor evidence="1">
        <name>Zn(2+)</name>
        <dbReference type="ChEBI" id="CHEBI:29105"/>
    </cofactor>
</comment>
<feature type="domain" description="Glucose dehydrogenase C-terminal" evidence="7">
    <location>
        <begin position="430"/>
        <end position="604"/>
    </location>
</feature>
<dbReference type="InterPro" id="IPR031640">
    <property type="entry name" value="Glu_dehyd_C"/>
</dbReference>
<comment type="caution">
    <text evidence="8">The sequence shown here is derived from an EMBL/GenBank/DDBJ whole genome shotgun (WGS) entry which is preliminary data.</text>
</comment>
<accession>A0A1G2P3I3</accession>
<evidence type="ECO:0000259" key="6">
    <source>
        <dbReference type="Pfam" id="PF08240"/>
    </source>
</evidence>
<keyword evidence="2" id="KW-0479">Metal-binding</keyword>
<dbReference type="InterPro" id="IPR013154">
    <property type="entry name" value="ADH-like_N"/>
</dbReference>
<name>A0A1G2P3I3_9BACT</name>
<dbReference type="AlphaFoldDB" id="A0A1G2P3I3"/>
<dbReference type="EMBL" id="MHSK01000003">
    <property type="protein sequence ID" value="OHA42917.1"/>
    <property type="molecule type" value="Genomic_DNA"/>
</dbReference>
<evidence type="ECO:0000259" key="7">
    <source>
        <dbReference type="Pfam" id="PF16912"/>
    </source>
</evidence>
<feature type="domain" description="Glycosyltransferase 2-like" evidence="5">
    <location>
        <begin position="5"/>
        <end position="129"/>
    </location>
</feature>
<reference evidence="8 9" key="1">
    <citation type="journal article" date="2016" name="Nat. Commun.">
        <title>Thousands of microbial genomes shed light on interconnected biogeochemical processes in an aquifer system.</title>
        <authorList>
            <person name="Anantharaman K."/>
            <person name="Brown C.T."/>
            <person name="Hug L.A."/>
            <person name="Sharon I."/>
            <person name="Castelle C.J."/>
            <person name="Probst A.J."/>
            <person name="Thomas B.C."/>
            <person name="Singh A."/>
            <person name="Wilkins M.J."/>
            <person name="Karaoz U."/>
            <person name="Brodie E.L."/>
            <person name="Williams K.H."/>
            <person name="Hubbard S.S."/>
            <person name="Banfield J.F."/>
        </authorList>
    </citation>
    <scope>NUCLEOTIDE SEQUENCE [LARGE SCALE GENOMIC DNA]</scope>
</reference>
<evidence type="ECO:0000256" key="4">
    <source>
        <dbReference type="ARBA" id="ARBA00023002"/>
    </source>
</evidence>
<dbReference type="SUPFAM" id="SSF50129">
    <property type="entry name" value="GroES-like"/>
    <property type="match status" value="1"/>
</dbReference>
<evidence type="ECO:0008006" key="10">
    <source>
        <dbReference type="Google" id="ProtNLM"/>
    </source>
</evidence>
<dbReference type="PANTHER" id="PTHR43401">
    <property type="entry name" value="L-THREONINE 3-DEHYDROGENASE"/>
    <property type="match status" value="1"/>
</dbReference>
<dbReference type="InterPro" id="IPR011032">
    <property type="entry name" value="GroES-like_sf"/>
</dbReference>
<protein>
    <recommendedName>
        <fullName evidence="10">Enoyl reductase (ER) domain-containing protein</fullName>
    </recommendedName>
</protein>
<dbReference type="Gene3D" id="3.90.180.10">
    <property type="entry name" value="Medium-chain alcohol dehydrogenases, catalytic domain"/>
    <property type="match status" value="1"/>
</dbReference>
<evidence type="ECO:0000256" key="3">
    <source>
        <dbReference type="ARBA" id="ARBA00022833"/>
    </source>
</evidence>
<evidence type="ECO:0000256" key="1">
    <source>
        <dbReference type="ARBA" id="ARBA00001947"/>
    </source>
</evidence>
<evidence type="ECO:0000313" key="9">
    <source>
        <dbReference type="Proteomes" id="UP000177269"/>
    </source>
</evidence>
<sequence length="616" mass="70084">MSATSIIIRTFNEEKQVGNLLRAIERQDYKDYELIVVDSGSTDRTLEIVKEFPVKIISIDSKDFTFGYSLNIGCKESTGKYLVMVSAHTLPRDEKWLSNLIAPFDDEKIANVYGRQLGHSTSKFSEKMDFERTFGAEPLVSNTLLDYVNNANAAIRKDLWEKHPFDEYLFGLEDLDWAKCITAEGYLIRYEPSAAVHHIHNEAWHQVFNRFRREAIAAVRIGLKHPPQARISFVRALINFLRDCLSSFPNYSLTRLEEMTRFRYYQWKGSRTGWLQGKNLDFHREKNSIFHPDENQAIVIRSKNKANIESMSIPEMRPGDMLIKVDYVGVCRTDIEVYEGTLGYYRDGIASHPIVPGHEFSGTIVKIGSNNKFQERFKLGQRVVGECVLSRGKDSERKEVGVINYNGAYSKFIVIPGDVIHNIPDGVDSKTAVLTEPLAVVLRALRRLEYRLSKNSKIAVIGAGQIGNLCTQILAFRRYKIDLFDNVAERLCLLPDITNRTSTELTDLDNFDVIIEATGSKDVLEKVLKESSLDSTILLLGFPYGDIEYNFEDIVGQEKVIIGSVGADSEDFDEALNLLSDLDMVPFVQVVMPLKNFEEAWQAHKSLKHLKILLKP</sequence>
<dbReference type="InterPro" id="IPR050129">
    <property type="entry name" value="Zn_alcohol_dh"/>
</dbReference>
<dbReference type="Proteomes" id="UP000177269">
    <property type="component" value="Unassembled WGS sequence"/>
</dbReference>
<evidence type="ECO:0000256" key="2">
    <source>
        <dbReference type="ARBA" id="ARBA00022723"/>
    </source>
</evidence>
<gene>
    <name evidence="8" type="ORF">A3G52_02265</name>
</gene>
<dbReference type="GO" id="GO:0046872">
    <property type="term" value="F:metal ion binding"/>
    <property type="evidence" value="ECO:0007669"/>
    <property type="project" value="UniProtKB-KW"/>
</dbReference>
<dbReference type="Pfam" id="PF16912">
    <property type="entry name" value="Glu_dehyd_C"/>
    <property type="match status" value="1"/>
</dbReference>
<evidence type="ECO:0000259" key="5">
    <source>
        <dbReference type="Pfam" id="PF00535"/>
    </source>
</evidence>